<evidence type="ECO:0000256" key="1">
    <source>
        <dbReference type="ARBA" id="ARBA00004123"/>
    </source>
</evidence>
<protein>
    <recommendedName>
        <fullName evidence="4">RED-like N-terminal domain-containing protein</fullName>
    </recommendedName>
</protein>
<dbReference type="STRING" id="5288.A0A5C5G7H1"/>
<dbReference type="OrthoDB" id="3366823at2759"/>
<feature type="compositionally biased region" description="Basic and acidic residues" evidence="3">
    <location>
        <begin position="416"/>
        <end position="430"/>
    </location>
</feature>
<keyword evidence="6" id="KW-1185">Reference proteome</keyword>
<dbReference type="InterPro" id="IPR039896">
    <property type="entry name" value="Red-like"/>
</dbReference>
<organism evidence="5 6">
    <name type="scientific">Rhodotorula diobovata</name>
    <dbReference type="NCBI Taxonomy" id="5288"/>
    <lineage>
        <taxon>Eukaryota</taxon>
        <taxon>Fungi</taxon>
        <taxon>Dikarya</taxon>
        <taxon>Basidiomycota</taxon>
        <taxon>Pucciniomycotina</taxon>
        <taxon>Microbotryomycetes</taxon>
        <taxon>Sporidiobolales</taxon>
        <taxon>Sporidiobolaceae</taxon>
        <taxon>Rhodotorula</taxon>
    </lineage>
</organism>
<proteinExistence type="predicted"/>
<dbReference type="Proteomes" id="UP000311382">
    <property type="component" value="Unassembled WGS sequence"/>
</dbReference>
<feature type="compositionally biased region" description="Low complexity" evidence="3">
    <location>
        <begin position="331"/>
        <end position="341"/>
    </location>
</feature>
<comment type="caution">
    <text evidence="5">The sequence shown here is derived from an EMBL/GenBank/DDBJ whole genome shotgun (WGS) entry which is preliminary data.</text>
</comment>
<feature type="compositionally biased region" description="Basic and acidic residues" evidence="3">
    <location>
        <begin position="59"/>
        <end position="80"/>
    </location>
</feature>
<feature type="compositionally biased region" description="Low complexity" evidence="3">
    <location>
        <begin position="258"/>
        <end position="267"/>
    </location>
</feature>
<feature type="compositionally biased region" description="Low complexity" evidence="3">
    <location>
        <begin position="11"/>
        <end position="22"/>
    </location>
</feature>
<evidence type="ECO:0000256" key="2">
    <source>
        <dbReference type="ARBA" id="ARBA00023242"/>
    </source>
</evidence>
<feature type="compositionally biased region" description="Basic and acidic residues" evidence="3">
    <location>
        <begin position="439"/>
        <end position="459"/>
    </location>
</feature>
<name>A0A5C5G7H1_9BASI</name>
<reference evidence="5 6" key="1">
    <citation type="submission" date="2019-03" db="EMBL/GenBank/DDBJ databases">
        <title>Rhodosporidium diobovatum UCD-FST 08-225 genome sequencing, assembly, and annotation.</title>
        <authorList>
            <person name="Fakankun I.U."/>
            <person name="Fristensky B."/>
            <person name="Levin D.B."/>
        </authorList>
    </citation>
    <scope>NUCLEOTIDE SEQUENCE [LARGE SCALE GENOMIC DNA]</scope>
    <source>
        <strain evidence="5 6">UCD-FST 08-225</strain>
    </source>
</reference>
<evidence type="ECO:0000256" key="3">
    <source>
        <dbReference type="SAM" id="MobiDB-lite"/>
    </source>
</evidence>
<feature type="compositionally biased region" description="Low complexity" evidence="3">
    <location>
        <begin position="370"/>
        <end position="383"/>
    </location>
</feature>
<feature type="compositionally biased region" description="Pro residues" evidence="3">
    <location>
        <begin position="269"/>
        <end position="286"/>
    </location>
</feature>
<dbReference type="AlphaFoldDB" id="A0A5C5G7H1"/>
<dbReference type="Pfam" id="PF07808">
    <property type="entry name" value="RED_N"/>
    <property type="match status" value="1"/>
</dbReference>
<keyword evidence="2" id="KW-0539">Nucleus</keyword>
<sequence length="473" mass="49552">MDQDAFRQLLAAPTASSSSATPKPRAWGAPPPKPKATSGPQGKVTDFAPRKKAPAKPKKGPDGEAYRDRAAERRAGKDGDFAQAEKMLEDLKSRETFSEEQLQYLGGDAHHSVLVKGLDHALLARKKHEAALEADAELEDVEDALDEAFEAAPAPAPAPSAAAKKGKSRDDLLAELKAMRAGAAAELGPASAVEGQEEPKKDSRFKPIGADRKGKGKEVPAASGGAGWKAVGAAGGDAAGEKKRRKKKKVAPAGEGGASAPAAAEPTPAKEPTPPPTKPTLPPQPAPDDFDDDADIFGDVGEYGGLGSDSDDDDEAAGASSARQPPPPRPAATAEGSAAAGTKRKYFDDDEEDDLNLSTAPNAVTDLAEKQAAADAAAALAGQGDEGAGEDIEEGGEVRPMRLQGFSSSKGPSARDLLEMDKEAEAEEKRKAKKAKRREKADERERNMTDADRSNRDFLEMQAFLKKKEDKGE</sequence>
<evidence type="ECO:0000313" key="5">
    <source>
        <dbReference type="EMBL" id="TNY24332.1"/>
    </source>
</evidence>
<gene>
    <name evidence="5" type="ORF">DMC30DRAFT_163435</name>
</gene>
<evidence type="ECO:0000313" key="6">
    <source>
        <dbReference type="Proteomes" id="UP000311382"/>
    </source>
</evidence>
<feature type="compositionally biased region" description="Low complexity" evidence="3">
    <location>
        <begin position="183"/>
        <end position="194"/>
    </location>
</feature>
<evidence type="ECO:0000259" key="4">
    <source>
        <dbReference type="Pfam" id="PF07808"/>
    </source>
</evidence>
<feature type="domain" description="RED-like N-terminal" evidence="4">
    <location>
        <begin position="52"/>
        <end position="161"/>
    </location>
</feature>
<comment type="subcellular location">
    <subcellularLocation>
        <location evidence="1">Nucleus</location>
    </subcellularLocation>
</comment>
<feature type="region of interest" description="Disordered" evidence="3">
    <location>
        <begin position="1"/>
        <end position="82"/>
    </location>
</feature>
<dbReference type="InterPro" id="IPR012916">
    <property type="entry name" value="RED_N"/>
</dbReference>
<dbReference type="PANTHER" id="PTHR12765">
    <property type="entry name" value="RED PROTEIN IK FACTOR CYTOKINE IK"/>
    <property type="match status" value="1"/>
</dbReference>
<feature type="region of interest" description="Disordered" evidence="3">
    <location>
        <begin position="183"/>
        <end position="473"/>
    </location>
</feature>
<feature type="compositionally biased region" description="Basic and acidic residues" evidence="3">
    <location>
        <begin position="197"/>
        <end position="218"/>
    </location>
</feature>
<accession>A0A5C5G7H1</accession>
<dbReference type="EMBL" id="SOZI01000003">
    <property type="protein sequence ID" value="TNY24332.1"/>
    <property type="molecule type" value="Genomic_DNA"/>
</dbReference>
<dbReference type="GO" id="GO:0005634">
    <property type="term" value="C:nucleus"/>
    <property type="evidence" value="ECO:0007669"/>
    <property type="project" value="UniProtKB-SubCell"/>
</dbReference>